<organism evidence="2 3">
    <name type="scientific">Solanum tuberosum</name>
    <name type="common">Potato</name>
    <dbReference type="NCBI Taxonomy" id="4113"/>
    <lineage>
        <taxon>Eukaryota</taxon>
        <taxon>Viridiplantae</taxon>
        <taxon>Streptophyta</taxon>
        <taxon>Embryophyta</taxon>
        <taxon>Tracheophyta</taxon>
        <taxon>Spermatophyta</taxon>
        <taxon>Magnoliopsida</taxon>
        <taxon>eudicotyledons</taxon>
        <taxon>Gunneridae</taxon>
        <taxon>Pentapetalae</taxon>
        <taxon>asterids</taxon>
        <taxon>lamiids</taxon>
        <taxon>Solanales</taxon>
        <taxon>Solanaceae</taxon>
        <taxon>Solanoideae</taxon>
        <taxon>Solaneae</taxon>
        <taxon>Solanum</taxon>
    </lineage>
</organism>
<dbReference type="Proteomes" id="UP000011115">
    <property type="component" value="Unassembled WGS sequence"/>
</dbReference>
<evidence type="ECO:0000313" key="2">
    <source>
        <dbReference type="EnsemblPlants" id="PGSC0003DMT400086417"/>
    </source>
</evidence>
<evidence type="ECO:0000256" key="1">
    <source>
        <dbReference type="SAM" id="MobiDB-lite"/>
    </source>
</evidence>
<dbReference type="Gramene" id="PGSC0003DMT400086417">
    <property type="protein sequence ID" value="PGSC0003DMT400086417"/>
    <property type="gene ID" value="PGSC0003DMG400035988"/>
</dbReference>
<dbReference type="HOGENOM" id="CLU_028647_6_1_1"/>
<reference evidence="3" key="1">
    <citation type="journal article" date="2011" name="Nature">
        <title>Genome sequence and analysis of the tuber crop potato.</title>
        <authorList>
            <consortium name="The Potato Genome Sequencing Consortium"/>
        </authorList>
    </citation>
    <scope>NUCLEOTIDE SEQUENCE [LARGE SCALE GENOMIC DNA]</scope>
    <source>
        <strain evidence="3">cv. DM1-3 516 R44</strain>
    </source>
</reference>
<name>M1DBP6_SOLTU</name>
<sequence>MATLLQHVRPWMKRDIAEYEARVEQQMEHMMDQQVQAVHQCLDAFKLRVLERTSPTIDRVRKRERQQIEVSRRASIVYEEMRQQRAREIGMGPSSGVSTTDGAVRVDESTTEGAGIVDGNTINGIPSVDLAGSGKPDPPAS</sequence>
<accession>M1DBP6</accession>
<keyword evidence="3" id="KW-1185">Reference proteome</keyword>
<feature type="region of interest" description="Disordered" evidence="1">
    <location>
        <begin position="109"/>
        <end position="141"/>
    </location>
</feature>
<dbReference type="EnsemblPlants" id="PGSC0003DMT400086417">
    <property type="protein sequence ID" value="PGSC0003DMT400086417"/>
    <property type="gene ID" value="PGSC0003DMG400035988"/>
</dbReference>
<evidence type="ECO:0000313" key="3">
    <source>
        <dbReference type="Proteomes" id="UP000011115"/>
    </source>
</evidence>
<protein>
    <submittedName>
        <fullName evidence="2">Integrase core domain containing protein</fullName>
    </submittedName>
</protein>
<dbReference type="PaxDb" id="4113-PGSC0003DMT400086417"/>
<dbReference type="InParanoid" id="M1DBP6"/>
<reference evidence="2" key="2">
    <citation type="submission" date="2015-06" db="UniProtKB">
        <authorList>
            <consortium name="EnsemblPlants"/>
        </authorList>
    </citation>
    <scope>IDENTIFICATION</scope>
    <source>
        <strain evidence="2">DM1-3 516 R44</strain>
    </source>
</reference>
<proteinExistence type="predicted"/>
<dbReference type="AlphaFoldDB" id="M1DBP6"/>